<reference evidence="2" key="1">
    <citation type="submission" date="2016-06" db="EMBL/GenBank/DDBJ databases">
        <title>Draft Genome sequence of the fungus Inonotus baumii.</title>
        <authorList>
            <person name="Zhu H."/>
            <person name="Lin W."/>
        </authorList>
    </citation>
    <scope>NUCLEOTIDE SEQUENCE</scope>
    <source>
        <strain evidence="2">821</strain>
    </source>
</reference>
<feature type="chain" id="PRO_5040456571" evidence="1">
    <location>
        <begin position="21"/>
        <end position="88"/>
    </location>
</feature>
<dbReference type="Proteomes" id="UP000757232">
    <property type="component" value="Unassembled WGS sequence"/>
</dbReference>
<feature type="signal peptide" evidence="1">
    <location>
        <begin position="1"/>
        <end position="20"/>
    </location>
</feature>
<comment type="caution">
    <text evidence="2">The sequence shown here is derived from an EMBL/GenBank/DDBJ whole genome shotgun (WGS) entry which is preliminary data.</text>
</comment>
<evidence type="ECO:0000313" key="2">
    <source>
        <dbReference type="EMBL" id="OCB87825.1"/>
    </source>
</evidence>
<accession>A0A9Q5N474</accession>
<gene>
    <name evidence="2" type="ORF">A7U60_g5150</name>
</gene>
<keyword evidence="1" id="KW-0732">Signal</keyword>
<protein>
    <submittedName>
        <fullName evidence="2">Uncharacterized protein</fullName>
    </submittedName>
</protein>
<dbReference type="AlphaFoldDB" id="A0A9Q5N474"/>
<proteinExistence type="predicted"/>
<evidence type="ECO:0000313" key="3">
    <source>
        <dbReference type="Proteomes" id="UP000757232"/>
    </source>
</evidence>
<keyword evidence="3" id="KW-1185">Reference proteome</keyword>
<dbReference type="OrthoDB" id="10628229at2759"/>
<organism evidence="2 3">
    <name type="scientific">Sanghuangporus baumii</name>
    <name type="common">Phellinus baumii</name>
    <dbReference type="NCBI Taxonomy" id="108892"/>
    <lineage>
        <taxon>Eukaryota</taxon>
        <taxon>Fungi</taxon>
        <taxon>Dikarya</taxon>
        <taxon>Basidiomycota</taxon>
        <taxon>Agaricomycotina</taxon>
        <taxon>Agaricomycetes</taxon>
        <taxon>Hymenochaetales</taxon>
        <taxon>Hymenochaetaceae</taxon>
        <taxon>Sanghuangporus</taxon>
    </lineage>
</organism>
<name>A0A9Q5N474_SANBA</name>
<sequence length="88" mass="9448">MKSIAATLTLLLASLAIVGAAPTPEADCNDHPQHCLRKREPVPVPAPFPEVDCDDHPQHCLLKRAAIPAPKDANDISAAYGGSQVWWK</sequence>
<dbReference type="EMBL" id="LNZH02000188">
    <property type="protein sequence ID" value="OCB87825.1"/>
    <property type="molecule type" value="Genomic_DNA"/>
</dbReference>
<evidence type="ECO:0000256" key="1">
    <source>
        <dbReference type="SAM" id="SignalP"/>
    </source>
</evidence>